<dbReference type="STRING" id="1095629.A0A0C9WJU9"/>
<dbReference type="Gene3D" id="2.130.10.10">
    <property type="entry name" value="YVTN repeat-like/Quinoprotein amine dehydrogenase"/>
    <property type="match status" value="1"/>
</dbReference>
<evidence type="ECO:0000313" key="2">
    <source>
        <dbReference type="EMBL" id="KIJ95324.1"/>
    </source>
</evidence>
<gene>
    <name evidence="2" type="ORF">K443DRAFT_683103</name>
</gene>
<dbReference type="InterPro" id="IPR001680">
    <property type="entry name" value="WD40_rpt"/>
</dbReference>
<evidence type="ECO:0000313" key="3">
    <source>
        <dbReference type="Proteomes" id="UP000054477"/>
    </source>
</evidence>
<evidence type="ECO:0000256" key="1">
    <source>
        <dbReference type="PROSITE-ProRule" id="PRU00221"/>
    </source>
</evidence>
<dbReference type="InterPro" id="IPR015943">
    <property type="entry name" value="WD40/YVTN_repeat-like_dom_sf"/>
</dbReference>
<organism evidence="2 3">
    <name type="scientific">Laccaria amethystina LaAM-08-1</name>
    <dbReference type="NCBI Taxonomy" id="1095629"/>
    <lineage>
        <taxon>Eukaryota</taxon>
        <taxon>Fungi</taxon>
        <taxon>Dikarya</taxon>
        <taxon>Basidiomycota</taxon>
        <taxon>Agaricomycotina</taxon>
        <taxon>Agaricomycetes</taxon>
        <taxon>Agaricomycetidae</taxon>
        <taxon>Agaricales</taxon>
        <taxon>Agaricineae</taxon>
        <taxon>Hydnangiaceae</taxon>
        <taxon>Laccaria</taxon>
    </lineage>
</organism>
<dbReference type="PROSITE" id="PS50082">
    <property type="entry name" value="WD_REPEATS_2"/>
    <property type="match status" value="1"/>
</dbReference>
<reference evidence="2 3" key="1">
    <citation type="submission" date="2014-04" db="EMBL/GenBank/DDBJ databases">
        <authorList>
            <consortium name="DOE Joint Genome Institute"/>
            <person name="Kuo A."/>
            <person name="Kohler A."/>
            <person name="Nagy L.G."/>
            <person name="Floudas D."/>
            <person name="Copeland A."/>
            <person name="Barry K.W."/>
            <person name="Cichocki N."/>
            <person name="Veneault-Fourrey C."/>
            <person name="LaButti K."/>
            <person name="Lindquist E.A."/>
            <person name="Lipzen A."/>
            <person name="Lundell T."/>
            <person name="Morin E."/>
            <person name="Murat C."/>
            <person name="Sun H."/>
            <person name="Tunlid A."/>
            <person name="Henrissat B."/>
            <person name="Grigoriev I.V."/>
            <person name="Hibbett D.S."/>
            <person name="Martin F."/>
            <person name="Nordberg H.P."/>
            <person name="Cantor M.N."/>
            <person name="Hua S.X."/>
        </authorList>
    </citation>
    <scope>NUCLEOTIDE SEQUENCE [LARGE SCALE GENOMIC DNA]</scope>
    <source>
        <strain evidence="2 3">LaAM-08-1</strain>
    </source>
</reference>
<keyword evidence="3" id="KW-1185">Reference proteome</keyword>
<dbReference type="EMBL" id="KN838760">
    <property type="protein sequence ID" value="KIJ95324.1"/>
    <property type="molecule type" value="Genomic_DNA"/>
</dbReference>
<dbReference type="InterPro" id="IPR011044">
    <property type="entry name" value="Quino_amine_DH_bsu"/>
</dbReference>
<evidence type="ECO:0008006" key="4">
    <source>
        <dbReference type="Google" id="ProtNLM"/>
    </source>
</evidence>
<feature type="repeat" description="WD" evidence="1">
    <location>
        <begin position="259"/>
        <end position="290"/>
    </location>
</feature>
<name>A0A0C9WJU9_9AGAR</name>
<keyword evidence="1" id="KW-0853">WD repeat</keyword>
<reference evidence="3" key="2">
    <citation type="submission" date="2015-01" db="EMBL/GenBank/DDBJ databases">
        <title>Evolutionary Origins and Diversification of the Mycorrhizal Mutualists.</title>
        <authorList>
            <consortium name="DOE Joint Genome Institute"/>
            <consortium name="Mycorrhizal Genomics Consortium"/>
            <person name="Kohler A."/>
            <person name="Kuo A."/>
            <person name="Nagy L.G."/>
            <person name="Floudas D."/>
            <person name="Copeland A."/>
            <person name="Barry K.W."/>
            <person name="Cichocki N."/>
            <person name="Veneault-Fourrey C."/>
            <person name="LaButti K."/>
            <person name="Lindquist E.A."/>
            <person name="Lipzen A."/>
            <person name="Lundell T."/>
            <person name="Morin E."/>
            <person name="Murat C."/>
            <person name="Riley R."/>
            <person name="Ohm R."/>
            <person name="Sun H."/>
            <person name="Tunlid A."/>
            <person name="Henrissat B."/>
            <person name="Grigoriev I.V."/>
            <person name="Hibbett D.S."/>
            <person name="Martin F."/>
        </authorList>
    </citation>
    <scope>NUCLEOTIDE SEQUENCE [LARGE SCALE GENOMIC DNA]</scope>
    <source>
        <strain evidence="3">LaAM-08-1</strain>
    </source>
</reference>
<dbReference type="AlphaFoldDB" id="A0A0C9WJU9"/>
<dbReference type="HOGENOM" id="CLU_031726_0_0_1"/>
<accession>A0A0C9WJU9</accession>
<sequence length="390" mass="44535">MSLPIATDENDSRLLESRHPRKAVTLDQGGLYTSTWSNLQCPLRKGIIYYRQWEKIFEHDLDSGSSKNEPRMIAALRQVSMSISFTLIPINRNQILLIGKCHEESYYDDDYWDYLHLSIHEIHSYRVGPALWTYDHYGHSNIFQLQPMKSTTNALGITFGVHSESRMELFDISTEAKKGSYPLVEAGQLNYSRKLNNGVVLCPDRHILLHAENSETIDVFYSGTGGTDNMDFPFVTHVSIPNPKGTNRKGERHSGPPRIAFSADGTKFAAVTSDGVVFVWDVRNKIPLKIFEADVPRDNQWPISGLQFSSGILGREVLVFTEYNLDIVHLIDATSFETEETFFLPKRGREWWSEFFFDPSGSSMYATLGGTLYEWNLRKNTGPEWWLGET</sequence>
<proteinExistence type="predicted"/>
<dbReference type="Proteomes" id="UP000054477">
    <property type="component" value="Unassembled WGS sequence"/>
</dbReference>
<dbReference type="SUPFAM" id="SSF50969">
    <property type="entry name" value="YVTN repeat-like/Quinoprotein amine dehydrogenase"/>
    <property type="match status" value="1"/>
</dbReference>
<dbReference type="OrthoDB" id="3080432at2759"/>
<protein>
    <recommendedName>
        <fullName evidence="4">DUF2415 domain-containing protein</fullName>
    </recommendedName>
</protein>